<keyword evidence="7 19" id="KW-1133">Transmembrane helix</keyword>
<evidence type="ECO:0000256" key="19">
    <source>
        <dbReference type="SAM" id="Phobius"/>
    </source>
</evidence>
<proteinExistence type="inferred from homology"/>
<keyword evidence="14" id="KW-0539">Nucleus</keyword>
<feature type="domain" description="Xylanolytic transcriptional activator regulatory" evidence="20">
    <location>
        <begin position="751"/>
        <end position="823"/>
    </location>
</feature>
<dbReference type="EC" id="1.3.1.71" evidence="16"/>
<evidence type="ECO:0000256" key="16">
    <source>
        <dbReference type="ARBA" id="ARBA00038892"/>
    </source>
</evidence>
<evidence type="ECO:0000313" key="21">
    <source>
        <dbReference type="EMBL" id="GJJ11481.1"/>
    </source>
</evidence>
<keyword evidence="10" id="KW-0443">Lipid metabolism</keyword>
<organism evidence="21 22">
    <name type="scientific">Clathrus columnatus</name>
    <dbReference type="NCBI Taxonomy" id="1419009"/>
    <lineage>
        <taxon>Eukaryota</taxon>
        <taxon>Fungi</taxon>
        <taxon>Dikarya</taxon>
        <taxon>Basidiomycota</taxon>
        <taxon>Agaricomycotina</taxon>
        <taxon>Agaricomycetes</taxon>
        <taxon>Phallomycetidae</taxon>
        <taxon>Phallales</taxon>
        <taxon>Clathraceae</taxon>
        <taxon>Clathrus</taxon>
    </lineage>
</organism>
<dbReference type="GO" id="GO:0006696">
    <property type="term" value="P:ergosterol biosynthetic process"/>
    <property type="evidence" value="ECO:0007669"/>
    <property type="project" value="TreeGrafter"/>
</dbReference>
<accession>A0AAV5AG64</accession>
<dbReference type="PANTHER" id="PTHR21257">
    <property type="entry name" value="DELTA(14)-STEROL REDUCTASE"/>
    <property type="match status" value="1"/>
</dbReference>
<evidence type="ECO:0000256" key="8">
    <source>
        <dbReference type="ARBA" id="ARBA00023002"/>
    </source>
</evidence>
<evidence type="ECO:0000256" key="11">
    <source>
        <dbReference type="ARBA" id="ARBA00023136"/>
    </source>
</evidence>
<feature type="transmembrane region" description="Helical" evidence="19">
    <location>
        <begin position="48"/>
        <end position="71"/>
    </location>
</feature>
<sequence length="1157" mass="130930">MTVKGPAQSDKTEEKAALNAAKNNITEKGRLSDQKLDQHLSYEFGGPWGVFAMMVGFPVLMYYLWACLTFYDGRLVTPTSLDDIVPFLNTMWGHVVKDAYPTTYSFTMYSAFVAFELLVAFIMPGYQQEGLPVPSLNYRTLMYNCNALWCVYTTIATALALHFTDIFRLTEIIDHFGELMTVSMIWGFGVAFGVYFITIAMGWQIRMSGNFLYDVFMGAILNPRLGSVDLKMWLEVRIPWMLLFLISLSGCLKQYELYGSVSPNMAFMTLATWLYVNACAKGEECIPQTWDMFYEKWGWLVIFWNFSGVPFTYCYSVIFMATHHPDTYKFSTAGYILLYTTLLTAYFIFDTSMAQKSRFKMMQQGTYRPRWTFPQLPWSTLTNPTYIQTEHGNKLLTSGWWAYSRKPNYTADLVQSFTWGAVVGFNVNGHFPVRLCDFCKKNGTETACLQSAVVKGTRSLKPATIALHEDLAKLSKRAQTLEQAIAEVQNTISNFPHPLLVKDSQIRTASPVPGLQRTSDNVSGDSRQVESDELLGLDAALRSLHLDGNQYHGDTVASEENDTVDTPDSVPALPAKRKPPPMHFPAQIISFSMLFPIHDQPLPSDLSVFLNFLPDYARAIELLDNYHSTLLSPVSLTTKTLMNTFYPNGERTLDLTVASSQSLAYLFMIFLLGSLYDVNISVDAMTKDVDRYFTLARAAMASFPIDVYPRINGIRAIVNIDGLVFPTLPWAAVVRIAYITRSQRTQKYLNRREYQWSITGILAKAVIASGLHRDLSFSVSDPVEHASLKQTFWEFYCNDIWMSFMFGRPTSMVSTMVQCERPKKVLVPEHHISDFFPWKYSFTQLVCDIATERNITYEDTLRLEKKLRDHPLPASLSWPSHGEPLPKEPVGKLFQRYIAAVWRTAPVFYIHKRWVPEILKNCRTIDPVTSPHWRSAVTAYESARALVHDMLRLWHELPHLIERMAPFWSHTGTAAIALGALVACVPECSFAADALDHLDQACDMFEAAKNGLQPPGILTTMCRLRMKAHYAFERERRESSASVKDDDITMRISTKEIDFPYSFGEQSTTPQDEKMGVPDPGSSYSTGSSDLRTAHTNGNGHSYLPPSQPFLQMPPDPINTYPMTYDSGSHPPSAWSDMVSRTLPHIAPRAVFGGFPS</sequence>
<evidence type="ECO:0000256" key="18">
    <source>
        <dbReference type="SAM" id="MobiDB-lite"/>
    </source>
</evidence>
<evidence type="ECO:0000256" key="6">
    <source>
        <dbReference type="ARBA" id="ARBA00022955"/>
    </source>
</evidence>
<feature type="transmembrane region" description="Helical" evidence="19">
    <location>
        <begin position="106"/>
        <end position="126"/>
    </location>
</feature>
<comment type="similarity">
    <text evidence="2">Belongs to the ERG4/ERG24 family.</text>
</comment>
<dbReference type="GO" id="GO:0003677">
    <property type="term" value="F:DNA binding"/>
    <property type="evidence" value="ECO:0007669"/>
    <property type="project" value="InterPro"/>
</dbReference>
<dbReference type="InterPro" id="IPR001171">
    <property type="entry name" value="ERG24_DHCR-like"/>
</dbReference>
<dbReference type="InterPro" id="IPR018083">
    <property type="entry name" value="Sterol_reductase_CS"/>
</dbReference>
<keyword evidence="22" id="KW-1185">Reference proteome</keyword>
<comment type="pathway">
    <text evidence="15">Steroid metabolism; ergosterol biosynthesis.</text>
</comment>
<evidence type="ECO:0000256" key="17">
    <source>
        <dbReference type="ARBA" id="ARBA00048918"/>
    </source>
</evidence>
<keyword evidence="6" id="KW-0752">Steroid biosynthesis</keyword>
<dbReference type="PROSITE" id="PS01017">
    <property type="entry name" value="STEROL_REDUCT_1"/>
    <property type="match status" value="1"/>
</dbReference>
<evidence type="ECO:0000256" key="5">
    <source>
        <dbReference type="ARBA" id="ARBA00022857"/>
    </source>
</evidence>
<evidence type="ECO:0000256" key="13">
    <source>
        <dbReference type="ARBA" id="ARBA00023221"/>
    </source>
</evidence>
<dbReference type="Proteomes" id="UP001050691">
    <property type="component" value="Unassembled WGS sequence"/>
</dbReference>
<evidence type="ECO:0000256" key="12">
    <source>
        <dbReference type="ARBA" id="ARBA00023166"/>
    </source>
</evidence>
<keyword evidence="3" id="KW-0444">Lipid biosynthesis</keyword>
<comment type="catalytic activity">
    <reaction evidence="17">
        <text>ergosterol + NADP(+) = ergosta-5,7,22,24(28)-tetraen-3beta-ol + NADPH + H(+)</text>
        <dbReference type="Rhea" id="RHEA:18501"/>
        <dbReference type="ChEBI" id="CHEBI:15378"/>
        <dbReference type="ChEBI" id="CHEBI:16933"/>
        <dbReference type="ChEBI" id="CHEBI:18249"/>
        <dbReference type="ChEBI" id="CHEBI:57783"/>
        <dbReference type="ChEBI" id="CHEBI:58349"/>
        <dbReference type="EC" id="1.3.1.71"/>
    </reaction>
    <physiologicalReaction direction="right-to-left" evidence="17">
        <dbReference type="Rhea" id="RHEA:18503"/>
    </physiologicalReaction>
</comment>
<dbReference type="Pfam" id="PF01222">
    <property type="entry name" value="ERG4_ERG24"/>
    <property type="match status" value="1"/>
</dbReference>
<dbReference type="GO" id="GO:0000246">
    <property type="term" value="F:Delta24(24-1) sterol reductase activity"/>
    <property type="evidence" value="ECO:0007669"/>
    <property type="project" value="UniProtKB-EC"/>
</dbReference>
<feature type="region of interest" description="Disordered" evidence="18">
    <location>
        <begin position="1061"/>
        <end position="1114"/>
    </location>
</feature>
<evidence type="ECO:0000256" key="15">
    <source>
        <dbReference type="ARBA" id="ARBA00029435"/>
    </source>
</evidence>
<keyword evidence="8" id="KW-0560">Oxidoreductase</keyword>
<evidence type="ECO:0000256" key="3">
    <source>
        <dbReference type="ARBA" id="ARBA00022516"/>
    </source>
</evidence>
<name>A0AAV5AG64_9AGAM</name>
<protein>
    <recommendedName>
        <fullName evidence="16">Delta(24(24(1)))-sterol reductase</fullName>
        <ecNumber evidence="16">1.3.1.71</ecNumber>
    </recommendedName>
</protein>
<dbReference type="GO" id="GO:0006351">
    <property type="term" value="P:DNA-templated transcription"/>
    <property type="evidence" value="ECO:0007669"/>
    <property type="project" value="InterPro"/>
</dbReference>
<evidence type="ECO:0000256" key="9">
    <source>
        <dbReference type="ARBA" id="ARBA00023011"/>
    </source>
</evidence>
<feature type="compositionally biased region" description="Polar residues" evidence="18">
    <location>
        <begin position="1082"/>
        <end position="1100"/>
    </location>
</feature>
<keyword evidence="5" id="KW-0521">NADP</keyword>
<gene>
    <name evidence="21" type="ORF">Clacol_005714</name>
</gene>
<feature type="transmembrane region" description="Helical" evidence="19">
    <location>
        <begin position="146"/>
        <end position="167"/>
    </location>
</feature>
<feature type="transmembrane region" description="Helical" evidence="19">
    <location>
        <begin position="179"/>
        <end position="203"/>
    </location>
</feature>
<keyword evidence="12" id="KW-1207">Sterol metabolism</keyword>
<comment type="caution">
    <text evidence="21">The sequence shown here is derived from an EMBL/GenBank/DDBJ whole genome shotgun (WGS) entry which is preliminary data.</text>
</comment>
<dbReference type="PANTHER" id="PTHR21257:SF31">
    <property type="entry name" value="DELTA(24(24(1)))-STEROL REDUCTASE ERG4"/>
    <property type="match status" value="1"/>
</dbReference>
<evidence type="ECO:0000259" key="20">
    <source>
        <dbReference type="Pfam" id="PF04082"/>
    </source>
</evidence>
<feature type="transmembrane region" description="Helical" evidence="19">
    <location>
        <begin position="330"/>
        <end position="349"/>
    </location>
</feature>
<dbReference type="GO" id="GO:0008270">
    <property type="term" value="F:zinc ion binding"/>
    <property type="evidence" value="ECO:0007669"/>
    <property type="project" value="InterPro"/>
</dbReference>
<keyword evidence="11 19" id="KW-0472">Membrane</keyword>
<dbReference type="EMBL" id="BPWL01000006">
    <property type="protein sequence ID" value="GJJ11481.1"/>
    <property type="molecule type" value="Genomic_DNA"/>
</dbReference>
<evidence type="ECO:0000256" key="1">
    <source>
        <dbReference type="ARBA" id="ARBA00004141"/>
    </source>
</evidence>
<dbReference type="Pfam" id="PF04082">
    <property type="entry name" value="Fungal_trans"/>
    <property type="match status" value="1"/>
</dbReference>
<evidence type="ECO:0000256" key="10">
    <source>
        <dbReference type="ARBA" id="ARBA00023098"/>
    </source>
</evidence>
<dbReference type="AlphaFoldDB" id="A0AAV5AG64"/>
<evidence type="ECO:0000256" key="2">
    <source>
        <dbReference type="ARBA" id="ARBA00005402"/>
    </source>
</evidence>
<comment type="subcellular location">
    <subcellularLocation>
        <location evidence="1">Membrane</location>
        <topology evidence="1">Multi-pass membrane protein</topology>
    </subcellularLocation>
</comment>
<reference evidence="21" key="1">
    <citation type="submission" date="2021-10" db="EMBL/GenBank/DDBJ databases">
        <title>De novo Genome Assembly of Clathrus columnatus (Basidiomycota, Fungi) Using Illumina and Nanopore Sequence Data.</title>
        <authorList>
            <person name="Ogiso-Tanaka E."/>
            <person name="Itagaki H."/>
            <person name="Hosoya T."/>
            <person name="Hosaka K."/>
        </authorList>
    </citation>
    <scope>NUCLEOTIDE SEQUENCE</scope>
    <source>
        <strain evidence="21">MO-923</strain>
    </source>
</reference>
<keyword evidence="4 19" id="KW-0812">Transmembrane</keyword>
<evidence type="ECO:0000256" key="4">
    <source>
        <dbReference type="ARBA" id="ARBA00022692"/>
    </source>
</evidence>
<dbReference type="CDD" id="cd12148">
    <property type="entry name" value="fungal_TF_MHR"/>
    <property type="match status" value="1"/>
</dbReference>
<evidence type="ECO:0000313" key="22">
    <source>
        <dbReference type="Proteomes" id="UP001050691"/>
    </source>
</evidence>
<evidence type="ECO:0000256" key="7">
    <source>
        <dbReference type="ARBA" id="ARBA00022989"/>
    </source>
</evidence>
<evidence type="ECO:0000256" key="14">
    <source>
        <dbReference type="ARBA" id="ARBA00023242"/>
    </source>
</evidence>
<keyword evidence="9" id="KW-0756">Sterol biosynthesis</keyword>
<keyword evidence="13" id="KW-0753">Steroid metabolism</keyword>
<dbReference type="GO" id="GO:0005789">
    <property type="term" value="C:endoplasmic reticulum membrane"/>
    <property type="evidence" value="ECO:0007669"/>
    <property type="project" value="TreeGrafter"/>
</dbReference>
<dbReference type="Gene3D" id="1.20.120.1630">
    <property type="match status" value="1"/>
</dbReference>
<feature type="transmembrane region" description="Helical" evidence="19">
    <location>
        <begin position="297"/>
        <end position="318"/>
    </location>
</feature>
<dbReference type="InterPro" id="IPR007219">
    <property type="entry name" value="XnlR_reg_dom"/>
</dbReference>